<comment type="similarity">
    <text evidence="8 9">Belongs to the TonB-dependent receptor family.</text>
</comment>
<keyword evidence="5 9" id="KW-0798">TonB box</keyword>
<dbReference type="InterPro" id="IPR023996">
    <property type="entry name" value="TonB-dep_OMP_SusC/RagA"/>
</dbReference>
<evidence type="ECO:0000313" key="13">
    <source>
        <dbReference type="Proteomes" id="UP001500298"/>
    </source>
</evidence>
<dbReference type="Pfam" id="PF13715">
    <property type="entry name" value="CarbopepD_reg_2"/>
    <property type="match status" value="1"/>
</dbReference>
<keyword evidence="12" id="KW-0675">Receptor</keyword>
<proteinExistence type="inferred from homology"/>
<keyword evidence="2 8" id="KW-0813">Transport</keyword>
<name>A0ABP9D1I6_9BACT</name>
<evidence type="ECO:0000259" key="11">
    <source>
        <dbReference type="Pfam" id="PF07715"/>
    </source>
</evidence>
<evidence type="ECO:0000256" key="8">
    <source>
        <dbReference type="PROSITE-ProRule" id="PRU01360"/>
    </source>
</evidence>
<organism evidence="12 13">
    <name type="scientific">Algivirga pacifica</name>
    <dbReference type="NCBI Taxonomy" id="1162670"/>
    <lineage>
        <taxon>Bacteria</taxon>
        <taxon>Pseudomonadati</taxon>
        <taxon>Bacteroidota</taxon>
        <taxon>Cytophagia</taxon>
        <taxon>Cytophagales</taxon>
        <taxon>Flammeovirgaceae</taxon>
        <taxon>Algivirga</taxon>
    </lineage>
</organism>
<dbReference type="SUPFAM" id="SSF56935">
    <property type="entry name" value="Porins"/>
    <property type="match status" value="1"/>
</dbReference>
<evidence type="ECO:0000256" key="7">
    <source>
        <dbReference type="ARBA" id="ARBA00023237"/>
    </source>
</evidence>
<dbReference type="InterPro" id="IPR008969">
    <property type="entry name" value="CarboxyPept-like_regulatory"/>
</dbReference>
<comment type="subcellular location">
    <subcellularLocation>
        <location evidence="1 8">Cell outer membrane</location>
        <topology evidence="1 8">Multi-pass membrane protein</topology>
    </subcellularLocation>
</comment>
<evidence type="ECO:0000256" key="5">
    <source>
        <dbReference type="ARBA" id="ARBA00023077"/>
    </source>
</evidence>
<accession>A0ABP9D1I6</accession>
<sequence length="969" mass="107713">MWAQDKVVSGTVTDENGDPLPGVSVLLKGTSKGVATDFDGNYTLPLETGQETLVVSYVGYQTQEVTVGNQSTMNIQLVPDSEQMEEVVVIGYGTAKKEDVTGSVQAVTAADFNQGAINSPQELLNGKLPGVQITTGGGAPGAGATIRIRGGSSLNANNDPLIVIDGVPLDNDGVSGMRNPLNTINPNDIETFTVLKDASSTAIYGSRASNGVILITTKKGSRDRVSVDYNGNVSIYTPIKTVDVLDATQYRALFTEQFPDNVNLLGDADTDWQDEIFETAVGTEHNVSVSGTIADGGLPYRASVGYNNTDGILKTENMERITVGLNLNPTFFDEHLKVNASAKYMYVDNRFASTGAIGNAISMDPTQPVRTANGEFYYWPTELVLDDGETVISPNPIAPGNPVSTLERRRDQSQVDRFIGNLQVDYRLHFAPDFRVNLNLGGDFSDAEGDIVVAPNAVHDQGAFINDGFFSNYSQNKSNELLETYLAYERDFGESRLNALLGYSWQHFRRDSKNNQMFGNGTGVLNTIDKTENYLVSFYGRFNYSLYDKYVMTFTLRNDGSSRFSEDNRWGWFPALALAWNMEKEDWFGDADWLTQLKLRAGYGITGQQDIPGNDYPYIGTYQASLGTAQYVYYGPAGPIYTTTFRANKFNEDLKWEETTTFNVGIDYGFFDDRITGLIDWYYRRTDDLLSQVPVSAGSNLGNELITNVGTMVNQGIEFAIDVSILRSQDWRWSVGYNITYNKNEITKLSGGGDDFVGVPTGGISSGTGNLIQIHTVGHPARSFYVYEQVYDQDGRPIEGLYVDRNEDGVINEFDKYHYKDPAPNMLMGLNSNLGYRNWDFSVAARINLNNYVYNDINAGRSFYQRLQTSGAFANNVTEEIFDTQFNNPQYFSDHYVENAGFFRLDNVTLGYNFNRLFDTRLNARLYGTINNMFVITNYDGIDPEIFSGIDNNFYPRPRTYTMGVNVSF</sequence>
<evidence type="ECO:0000256" key="1">
    <source>
        <dbReference type="ARBA" id="ARBA00004571"/>
    </source>
</evidence>
<dbReference type="InterPro" id="IPR036942">
    <property type="entry name" value="Beta-barrel_TonB_sf"/>
</dbReference>
<reference evidence="13" key="1">
    <citation type="journal article" date="2019" name="Int. J. Syst. Evol. Microbiol.">
        <title>The Global Catalogue of Microorganisms (GCM) 10K type strain sequencing project: providing services to taxonomists for standard genome sequencing and annotation.</title>
        <authorList>
            <consortium name="The Broad Institute Genomics Platform"/>
            <consortium name="The Broad Institute Genome Sequencing Center for Infectious Disease"/>
            <person name="Wu L."/>
            <person name="Ma J."/>
        </authorList>
    </citation>
    <scope>NUCLEOTIDE SEQUENCE [LARGE SCALE GENOMIC DNA]</scope>
    <source>
        <strain evidence="13">JCM 18326</strain>
    </source>
</reference>
<dbReference type="InterPro" id="IPR012910">
    <property type="entry name" value="Plug_dom"/>
</dbReference>
<dbReference type="Gene3D" id="2.60.40.1120">
    <property type="entry name" value="Carboxypeptidase-like, regulatory domain"/>
    <property type="match status" value="1"/>
</dbReference>
<evidence type="ECO:0000256" key="9">
    <source>
        <dbReference type="RuleBase" id="RU003357"/>
    </source>
</evidence>
<dbReference type="NCBIfam" id="TIGR04056">
    <property type="entry name" value="OMP_RagA_SusC"/>
    <property type="match status" value="1"/>
</dbReference>
<evidence type="ECO:0000259" key="10">
    <source>
        <dbReference type="Pfam" id="PF00593"/>
    </source>
</evidence>
<evidence type="ECO:0000256" key="2">
    <source>
        <dbReference type="ARBA" id="ARBA00022448"/>
    </source>
</evidence>
<evidence type="ECO:0000256" key="3">
    <source>
        <dbReference type="ARBA" id="ARBA00022452"/>
    </source>
</evidence>
<protein>
    <submittedName>
        <fullName evidence="12">TonB-dependent receptor</fullName>
    </submittedName>
</protein>
<dbReference type="PROSITE" id="PS52016">
    <property type="entry name" value="TONB_DEPENDENT_REC_3"/>
    <property type="match status" value="1"/>
</dbReference>
<dbReference type="InterPro" id="IPR037066">
    <property type="entry name" value="Plug_dom_sf"/>
</dbReference>
<keyword evidence="4 8" id="KW-0812">Transmembrane</keyword>
<evidence type="ECO:0000256" key="6">
    <source>
        <dbReference type="ARBA" id="ARBA00023136"/>
    </source>
</evidence>
<dbReference type="InterPro" id="IPR000531">
    <property type="entry name" value="Beta-barrel_TonB"/>
</dbReference>
<keyword evidence="3 8" id="KW-1134">Transmembrane beta strand</keyword>
<dbReference type="Pfam" id="PF07715">
    <property type="entry name" value="Plug"/>
    <property type="match status" value="1"/>
</dbReference>
<evidence type="ECO:0000313" key="12">
    <source>
        <dbReference type="EMBL" id="GAA4823737.1"/>
    </source>
</evidence>
<dbReference type="InterPro" id="IPR039426">
    <property type="entry name" value="TonB-dep_rcpt-like"/>
</dbReference>
<gene>
    <name evidence="12" type="ORF">GCM10023331_05250</name>
</gene>
<feature type="domain" description="TonB-dependent receptor-like beta-barrel" evidence="10">
    <location>
        <begin position="372"/>
        <end position="769"/>
    </location>
</feature>
<dbReference type="InterPro" id="IPR023997">
    <property type="entry name" value="TonB-dep_OMP_SusC/RagA_CS"/>
</dbReference>
<dbReference type="EMBL" id="BAABJX010000010">
    <property type="protein sequence ID" value="GAA4823737.1"/>
    <property type="molecule type" value="Genomic_DNA"/>
</dbReference>
<keyword evidence="7 8" id="KW-0998">Cell outer membrane</keyword>
<dbReference type="Proteomes" id="UP001500298">
    <property type="component" value="Unassembled WGS sequence"/>
</dbReference>
<comment type="caution">
    <text evidence="12">The sequence shown here is derived from an EMBL/GenBank/DDBJ whole genome shotgun (WGS) entry which is preliminary data.</text>
</comment>
<dbReference type="Gene3D" id="2.40.170.20">
    <property type="entry name" value="TonB-dependent receptor, beta-barrel domain"/>
    <property type="match status" value="1"/>
</dbReference>
<dbReference type="Pfam" id="PF00593">
    <property type="entry name" value="TonB_dep_Rec_b-barrel"/>
    <property type="match status" value="1"/>
</dbReference>
<feature type="domain" description="TonB-dependent receptor plug" evidence="11">
    <location>
        <begin position="96"/>
        <end position="212"/>
    </location>
</feature>
<dbReference type="NCBIfam" id="TIGR04057">
    <property type="entry name" value="SusC_RagA_signa"/>
    <property type="match status" value="1"/>
</dbReference>
<dbReference type="Gene3D" id="2.170.130.10">
    <property type="entry name" value="TonB-dependent receptor, plug domain"/>
    <property type="match status" value="1"/>
</dbReference>
<keyword evidence="13" id="KW-1185">Reference proteome</keyword>
<dbReference type="SUPFAM" id="SSF49464">
    <property type="entry name" value="Carboxypeptidase regulatory domain-like"/>
    <property type="match status" value="1"/>
</dbReference>
<evidence type="ECO:0000256" key="4">
    <source>
        <dbReference type="ARBA" id="ARBA00022692"/>
    </source>
</evidence>
<keyword evidence="6 8" id="KW-0472">Membrane</keyword>